<keyword evidence="4" id="KW-1185">Reference proteome</keyword>
<proteinExistence type="predicted"/>
<evidence type="ECO:0000256" key="1">
    <source>
        <dbReference type="SAM" id="MobiDB-lite"/>
    </source>
</evidence>
<dbReference type="InterPro" id="IPR041800">
    <property type="entry name" value="ASCC2_CUE"/>
</dbReference>
<dbReference type="EMBL" id="JBJQND010000002">
    <property type="protein sequence ID" value="KAL3886120.1"/>
    <property type="molecule type" value="Genomic_DNA"/>
</dbReference>
<dbReference type="Pfam" id="PF02845">
    <property type="entry name" value="CUE"/>
    <property type="match status" value="1"/>
</dbReference>
<dbReference type="InterPro" id="IPR009060">
    <property type="entry name" value="UBA-like_sf"/>
</dbReference>
<reference evidence="3 4" key="1">
    <citation type="submission" date="2024-11" db="EMBL/GenBank/DDBJ databases">
        <title>Chromosome-level genome assembly of the freshwater bivalve Anodonta woodiana.</title>
        <authorList>
            <person name="Chen X."/>
        </authorList>
    </citation>
    <scope>NUCLEOTIDE SEQUENCE [LARGE SCALE GENOMIC DNA]</scope>
    <source>
        <strain evidence="3">MN2024</strain>
        <tissue evidence="3">Gills</tissue>
    </source>
</reference>
<dbReference type="AlphaFoldDB" id="A0ABD3XMC4"/>
<feature type="region of interest" description="Disordered" evidence="1">
    <location>
        <begin position="412"/>
        <end position="453"/>
    </location>
</feature>
<evidence type="ECO:0000313" key="3">
    <source>
        <dbReference type="EMBL" id="KAL3886120.1"/>
    </source>
</evidence>
<dbReference type="InterPro" id="IPR003892">
    <property type="entry name" value="CUE"/>
</dbReference>
<organism evidence="3 4">
    <name type="scientific">Sinanodonta woodiana</name>
    <name type="common">Chinese pond mussel</name>
    <name type="synonym">Anodonta woodiana</name>
    <dbReference type="NCBI Taxonomy" id="1069815"/>
    <lineage>
        <taxon>Eukaryota</taxon>
        <taxon>Metazoa</taxon>
        <taxon>Spiralia</taxon>
        <taxon>Lophotrochozoa</taxon>
        <taxon>Mollusca</taxon>
        <taxon>Bivalvia</taxon>
        <taxon>Autobranchia</taxon>
        <taxon>Heteroconchia</taxon>
        <taxon>Palaeoheterodonta</taxon>
        <taxon>Unionida</taxon>
        <taxon>Unionoidea</taxon>
        <taxon>Unionidae</taxon>
        <taxon>Unioninae</taxon>
        <taxon>Sinanodonta</taxon>
    </lineage>
</organism>
<name>A0ABD3XMC4_SINWO</name>
<feature type="compositionally biased region" description="Acidic residues" evidence="1">
    <location>
        <begin position="680"/>
        <end position="689"/>
    </location>
</feature>
<feature type="region of interest" description="Disordered" evidence="1">
    <location>
        <begin position="619"/>
        <end position="764"/>
    </location>
</feature>
<dbReference type="PANTHER" id="PTHR21494">
    <property type="entry name" value="ACTIVATING SIGNAL COINTEGRATOR 1 COMPLEX SUBUNIT 2 ASC-1 COMPLEX SUBUNIT P100"/>
    <property type="match status" value="1"/>
</dbReference>
<feature type="compositionally biased region" description="Gly residues" evidence="1">
    <location>
        <begin position="438"/>
        <end position="447"/>
    </location>
</feature>
<feature type="compositionally biased region" description="Basic and acidic residues" evidence="1">
    <location>
        <begin position="690"/>
        <end position="712"/>
    </location>
</feature>
<gene>
    <name evidence="3" type="ORF">ACJMK2_026138</name>
</gene>
<feature type="compositionally biased region" description="Basic and acidic residues" evidence="1">
    <location>
        <begin position="665"/>
        <end position="674"/>
    </location>
</feature>
<evidence type="ECO:0000313" key="4">
    <source>
        <dbReference type="Proteomes" id="UP001634394"/>
    </source>
</evidence>
<protein>
    <recommendedName>
        <fullName evidence="2">CUE domain-containing protein</fullName>
    </recommendedName>
</protein>
<feature type="compositionally biased region" description="Acidic residues" evidence="1">
    <location>
        <begin position="619"/>
        <end position="631"/>
    </location>
</feature>
<evidence type="ECO:0000259" key="2">
    <source>
        <dbReference type="PROSITE" id="PS51140"/>
    </source>
</evidence>
<dbReference type="Gene3D" id="1.10.8.10">
    <property type="entry name" value="DNA helicase RuvA subunit, C-terminal domain"/>
    <property type="match status" value="1"/>
</dbReference>
<sequence>MSEYLPLDKLKVTIEAKPGGRQDTFPALHPRWVEKIQFVSYQAAPVDASDRGPVEEWSERLKFIEDDLHWLLQQPYDKFWCQVVFDETLHKLLDTYLRYAPRSHDVIKTIPEQCRERHDEIHRMVFMTCLRIATYKESKEHYITPSVFGEILYENFLFDMPKLFDLCVLYAPENGQLLSKMVGNIFTQQPKYNDDLEQTIHTVLQVFNGILEKCGIRTDSPLSPPQKLAASDMTKSHLVAMTTTDYQDVVFYLADIGMTLSRFLEVYPNGCEIFHKVGFLHSLSSFYDLALPEVVISLKTKSLEQSLKKMLRLKIKEAKISLLKTFREIIIHSCLEPIIEKRDNMEHCVEDFLGSMSSILNDRRFVADYESVYPFQDDADILTQVSCDVDKTRIQYIQDSVNIAFATYGKRKAPKGATNRGGRTSPDGASVPQEDLGAMGGASGGSACGATAEGGDMGGSFENELYQSEKYDLEGACAPRVTGVELDSLITSVKDILPDLGEGFIELCLEEYNYDVEKVIHGLLEEKILPSLQDVDRTLPRIARTPPPKTVVSERRNVFDYDEFDVFHRDDVSLEKIRKGKKGKSDMVSLDEQGDFSSIKAKISEAYGLVAEECGDIPGEDLYEDEYDDTYDTNNVGADDADSADELTTRRPFTVPRVLGGPPQIDRDSSKDKFQPQGENGEEEEEEETQTPRDKFVEDPAKIRERAAERAQSRANRKNPGKVYEVKGNAKGQGQSADVLRNRRWKEQHKGQNRRAQAEKKRRV</sequence>
<accession>A0ABD3XMC4</accession>
<dbReference type="InterPro" id="IPR052586">
    <property type="entry name" value="ASCC2"/>
</dbReference>
<comment type="caution">
    <text evidence="3">The sequence shown here is derived from an EMBL/GenBank/DDBJ whole genome shotgun (WGS) entry which is preliminary data.</text>
</comment>
<dbReference type="SUPFAM" id="SSF46934">
    <property type="entry name" value="UBA-like"/>
    <property type="match status" value="1"/>
</dbReference>
<dbReference type="SMART" id="SM00546">
    <property type="entry name" value="CUE"/>
    <property type="match status" value="1"/>
</dbReference>
<feature type="domain" description="CUE" evidence="2">
    <location>
        <begin position="485"/>
        <end position="528"/>
    </location>
</feature>
<dbReference type="Proteomes" id="UP001634394">
    <property type="component" value="Unassembled WGS sequence"/>
</dbReference>
<dbReference type="CDD" id="cd14364">
    <property type="entry name" value="CUE_ASCC2"/>
    <property type="match status" value="1"/>
</dbReference>
<feature type="compositionally biased region" description="Basic residues" evidence="1">
    <location>
        <begin position="742"/>
        <end position="753"/>
    </location>
</feature>
<dbReference type="PANTHER" id="PTHR21494:SF0">
    <property type="entry name" value="ACTIVATING SIGNAL COINTEGRATOR 1 COMPLEX SUBUNIT 2"/>
    <property type="match status" value="1"/>
</dbReference>
<dbReference type="PROSITE" id="PS51140">
    <property type="entry name" value="CUE"/>
    <property type="match status" value="1"/>
</dbReference>